<keyword evidence="5 6" id="KW-0472">Membrane</keyword>
<evidence type="ECO:0000256" key="4">
    <source>
        <dbReference type="ARBA" id="ARBA00022989"/>
    </source>
</evidence>
<dbReference type="EMBL" id="JAGSYN010000273">
    <property type="protein sequence ID" value="KAG7660817.1"/>
    <property type="molecule type" value="Genomic_DNA"/>
</dbReference>
<dbReference type="AlphaFoldDB" id="A0A8J5QFS4"/>
<accession>A0A8J5QFS4</accession>
<feature type="transmembrane region" description="Helical" evidence="6">
    <location>
        <begin position="126"/>
        <end position="146"/>
    </location>
</feature>
<evidence type="ECO:0000256" key="7">
    <source>
        <dbReference type="SAM" id="MobiDB-lite"/>
    </source>
</evidence>
<dbReference type="PANTHER" id="PTHR11266:SF80">
    <property type="entry name" value="PEROXISOMAL MEMBRANE PROTEIN 2"/>
    <property type="match status" value="1"/>
</dbReference>
<dbReference type="PANTHER" id="PTHR11266">
    <property type="entry name" value="PEROXISOMAL MEMBRANE PROTEIN 2, PXMP2 MPV17"/>
    <property type="match status" value="1"/>
</dbReference>
<dbReference type="RefSeq" id="XP_049261050.1">
    <property type="nucleotide sequence ID" value="XM_049409722.1"/>
</dbReference>
<sequence length="206" mass="23866">MSLPLSSKEKINFNEKSPSPFTPGGSRSKTSLEKLIITMLIESSISLIVYYNYDKLNFINPMLAPTLLGCISGALAQSINQYFKRKFYLNKIIKFMIWGSINGYFTVAWINILINKIDNLPYRIMIDQLIGVPTFQLIFNVLNTLWDQGELFTENTRHSYIKSLKYSYCYWPFFSIFSFMLIPQSLMFPCNCLANLLWNIILSKIA</sequence>
<keyword evidence="3 6" id="KW-0812">Transmembrane</keyword>
<dbReference type="GO" id="GO:0005778">
    <property type="term" value="C:peroxisomal membrane"/>
    <property type="evidence" value="ECO:0007669"/>
    <property type="project" value="TreeGrafter"/>
</dbReference>
<name>A0A8J5QFS4_9ASCO</name>
<comment type="caution">
    <text evidence="8">The sequence shown here is derived from an EMBL/GenBank/DDBJ whole genome shotgun (WGS) entry which is preliminary data.</text>
</comment>
<evidence type="ECO:0000256" key="3">
    <source>
        <dbReference type="ARBA" id="ARBA00022692"/>
    </source>
</evidence>
<evidence type="ECO:0000313" key="9">
    <source>
        <dbReference type="Proteomes" id="UP000694255"/>
    </source>
</evidence>
<proteinExistence type="inferred from homology"/>
<evidence type="ECO:0000256" key="2">
    <source>
        <dbReference type="ARBA" id="ARBA00006824"/>
    </source>
</evidence>
<comment type="similarity">
    <text evidence="2 6">Belongs to the peroxisomal membrane protein PXMP2/4 family.</text>
</comment>
<evidence type="ECO:0000313" key="8">
    <source>
        <dbReference type="EMBL" id="KAG7660817.1"/>
    </source>
</evidence>
<feature type="transmembrane region" description="Helical" evidence="6">
    <location>
        <begin position="59"/>
        <end position="83"/>
    </location>
</feature>
<keyword evidence="4 6" id="KW-1133">Transmembrane helix</keyword>
<feature type="transmembrane region" description="Helical" evidence="6">
    <location>
        <begin position="167"/>
        <end position="187"/>
    </location>
</feature>
<comment type="subcellular location">
    <subcellularLocation>
        <location evidence="1">Membrane</location>
        <topology evidence="1">Multi-pass membrane protein</topology>
    </subcellularLocation>
</comment>
<feature type="region of interest" description="Disordered" evidence="7">
    <location>
        <begin position="1"/>
        <end position="27"/>
    </location>
</feature>
<dbReference type="Proteomes" id="UP000694255">
    <property type="component" value="Unassembled WGS sequence"/>
</dbReference>
<dbReference type="InterPro" id="IPR007248">
    <property type="entry name" value="Mpv17_PMP22"/>
</dbReference>
<evidence type="ECO:0000256" key="5">
    <source>
        <dbReference type="ARBA" id="ARBA00023136"/>
    </source>
</evidence>
<dbReference type="OrthoDB" id="10267969at2759"/>
<evidence type="ECO:0000256" key="1">
    <source>
        <dbReference type="ARBA" id="ARBA00004141"/>
    </source>
</evidence>
<organism evidence="8 9">
    <name type="scientific">[Candida] subhashii</name>
    <dbReference type="NCBI Taxonomy" id="561895"/>
    <lineage>
        <taxon>Eukaryota</taxon>
        <taxon>Fungi</taxon>
        <taxon>Dikarya</taxon>
        <taxon>Ascomycota</taxon>
        <taxon>Saccharomycotina</taxon>
        <taxon>Pichiomycetes</taxon>
        <taxon>Debaryomycetaceae</taxon>
        <taxon>Spathaspora</taxon>
    </lineage>
</organism>
<dbReference type="Pfam" id="PF04117">
    <property type="entry name" value="Mpv17_PMP22"/>
    <property type="match status" value="1"/>
</dbReference>
<gene>
    <name evidence="8" type="ORF">J8A68_005634</name>
</gene>
<dbReference type="GeneID" id="73472434"/>
<keyword evidence="9" id="KW-1185">Reference proteome</keyword>
<protein>
    <submittedName>
        <fullName evidence="8">Uncharacterized protein</fullName>
    </submittedName>
</protein>
<evidence type="ECO:0000256" key="6">
    <source>
        <dbReference type="RuleBase" id="RU363053"/>
    </source>
</evidence>
<feature type="transmembrane region" description="Helical" evidence="6">
    <location>
        <begin position="95"/>
        <end position="114"/>
    </location>
</feature>
<reference evidence="8 9" key="1">
    <citation type="journal article" date="2021" name="DNA Res.">
        <title>Genome analysis of Candida subhashii reveals its hybrid nature and dual mitochondrial genome conformations.</title>
        <authorList>
            <person name="Mixao V."/>
            <person name="Hegedusova E."/>
            <person name="Saus E."/>
            <person name="Pryszcz L.P."/>
            <person name="Cillingova A."/>
            <person name="Nosek J."/>
            <person name="Gabaldon T."/>
        </authorList>
    </citation>
    <scope>NUCLEOTIDE SEQUENCE [LARGE SCALE GENOMIC DNA]</scope>
    <source>
        <strain evidence="8 9">CBS 10753</strain>
    </source>
</reference>
<feature type="compositionally biased region" description="Polar residues" evidence="7">
    <location>
        <begin position="14"/>
        <end position="27"/>
    </location>
</feature>